<dbReference type="SUPFAM" id="SSF52058">
    <property type="entry name" value="L domain-like"/>
    <property type="match status" value="1"/>
</dbReference>
<reference evidence="4 5" key="1">
    <citation type="journal article" date="2019" name="Philos. Trans. R. Soc. Lond., B, Biol. Sci.">
        <title>Ant behaviour and brain gene expression of defending hosts depend on the ecological success of the intruding social parasite.</title>
        <authorList>
            <person name="Kaur R."/>
            <person name="Stoldt M."/>
            <person name="Jongepier E."/>
            <person name="Feldmeyer B."/>
            <person name="Menzel F."/>
            <person name="Bornberg-Bauer E."/>
            <person name="Foitzik S."/>
        </authorList>
    </citation>
    <scope>NUCLEOTIDE SEQUENCE [LARGE SCALE GENOMIC DNA]</scope>
    <source>
        <tissue evidence="4">Whole body</tissue>
    </source>
</reference>
<evidence type="ECO:0000256" key="3">
    <source>
        <dbReference type="SAM" id="MobiDB-lite"/>
    </source>
</evidence>
<organism evidence="4 5">
    <name type="scientific">Temnothorax longispinosus</name>
    <dbReference type="NCBI Taxonomy" id="300112"/>
    <lineage>
        <taxon>Eukaryota</taxon>
        <taxon>Metazoa</taxon>
        <taxon>Ecdysozoa</taxon>
        <taxon>Arthropoda</taxon>
        <taxon>Hexapoda</taxon>
        <taxon>Insecta</taxon>
        <taxon>Pterygota</taxon>
        <taxon>Neoptera</taxon>
        <taxon>Endopterygota</taxon>
        <taxon>Hymenoptera</taxon>
        <taxon>Apocrita</taxon>
        <taxon>Aculeata</taxon>
        <taxon>Formicoidea</taxon>
        <taxon>Formicidae</taxon>
        <taxon>Myrmicinae</taxon>
        <taxon>Temnothorax</taxon>
    </lineage>
</organism>
<dbReference type="PANTHER" id="PTHR15454">
    <property type="entry name" value="NISCHARIN RELATED"/>
    <property type="match status" value="1"/>
</dbReference>
<keyword evidence="5" id="KW-1185">Reference proteome</keyword>
<dbReference type="Pfam" id="PF13855">
    <property type="entry name" value="LRR_8"/>
    <property type="match status" value="1"/>
</dbReference>
<evidence type="ECO:0000313" key="4">
    <source>
        <dbReference type="EMBL" id="TGZ43173.1"/>
    </source>
</evidence>
<keyword evidence="2" id="KW-0677">Repeat</keyword>
<proteinExistence type="predicted"/>
<feature type="compositionally biased region" description="Basic and acidic residues" evidence="3">
    <location>
        <begin position="7"/>
        <end position="18"/>
    </location>
</feature>
<dbReference type="SMART" id="SM00365">
    <property type="entry name" value="LRR_SD22"/>
    <property type="match status" value="4"/>
</dbReference>
<dbReference type="STRING" id="300112.A0A4S2K295"/>
<gene>
    <name evidence="4" type="ORF">DBV15_07978</name>
</gene>
<dbReference type="Pfam" id="PF14580">
    <property type="entry name" value="LRR_9"/>
    <property type="match status" value="1"/>
</dbReference>
<protein>
    <submittedName>
        <fullName evidence="4">Leucine-rich repeat-containing protein 23</fullName>
    </submittedName>
</protein>
<name>A0A4S2K295_9HYME</name>
<evidence type="ECO:0000256" key="2">
    <source>
        <dbReference type="ARBA" id="ARBA00022737"/>
    </source>
</evidence>
<dbReference type="EMBL" id="QBLH01003189">
    <property type="protein sequence ID" value="TGZ43173.1"/>
    <property type="molecule type" value="Genomic_DNA"/>
</dbReference>
<dbReference type="AlphaFoldDB" id="A0A4S2K295"/>
<comment type="caution">
    <text evidence="4">The sequence shown here is derived from an EMBL/GenBank/DDBJ whole genome shotgun (WGS) entry which is preliminary data.</text>
</comment>
<evidence type="ECO:0000313" key="5">
    <source>
        <dbReference type="Proteomes" id="UP000310200"/>
    </source>
</evidence>
<dbReference type="GO" id="GO:0005737">
    <property type="term" value="C:cytoplasm"/>
    <property type="evidence" value="ECO:0007669"/>
    <property type="project" value="TreeGrafter"/>
</dbReference>
<dbReference type="InterPro" id="IPR001611">
    <property type="entry name" value="Leu-rich_rpt"/>
</dbReference>
<feature type="region of interest" description="Disordered" evidence="3">
    <location>
        <begin position="1"/>
        <end position="36"/>
    </location>
</feature>
<sequence length="340" mass="39181">MEDESYDKENAEKELEDKDYGEESQPEYESTISLDETEHDTRVLAHSEAGECLHNLGKCVAQDEYAYLSMDASDRDLTDVSVILSFRHVRYVNVSGNRLTSEALRALEAMPYLQTLRADRNRLTSAELKPMPYLQELALNRNELTDTSGIRHKNLERLELNHNNIRTVTIDFQILVSLRTLELRGNALISTADICCPNLTRLFLAKNQIEKIEGLGELVNLKTLHLRGNRLANLDGFTERCRSLSYVNLRDNELLKISELRKLDCLPNLETLVVLGNPFLREKVEEREEEGYRRIVLTMLPKLKRIDKNPVLDQERNEAKELLGKMQKSGSNFEDFDLRD</sequence>
<keyword evidence="1" id="KW-0433">Leucine-rich repeat</keyword>
<dbReference type="InterPro" id="IPR032675">
    <property type="entry name" value="LRR_dom_sf"/>
</dbReference>
<dbReference type="Gene3D" id="3.80.10.10">
    <property type="entry name" value="Ribonuclease Inhibitor"/>
    <property type="match status" value="2"/>
</dbReference>
<dbReference type="PANTHER" id="PTHR15454:SF47">
    <property type="entry name" value="LEUCINE-RICH REPEAT-CONTAINING PROTEIN 23"/>
    <property type="match status" value="1"/>
</dbReference>
<dbReference type="Proteomes" id="UP000310200">
    <property type="component" value="Unassembled WGS sequence"/>
</dbReference>
<accession>A0A4S2K295</accession>
<evidence type="ECO:0000256" key="1">
    <source>
        <dbReference type="ARBA" id="ARBA00022614"/>
    </source>
</evidence>
<dbReference type="Pfam" id="PF13516">
    <property type="entry name" value="LRR_6"/>
    <property type="match status" value="1"/>
</dbReference>
<dbReference type="PROSITE" id="PS51450">
    <property type="entry name" value="LRR"/>
    <property type="match status" value="3"/>
</dbReference>